<sequence length="59" mass="7125">MHRSIIVSYLDKLTLCIRLEIKAGATFRHNKDIHFWTDFSRRRQMNEQYYSYQAVCAQA</sequence>
<dbReference type="RefSeq" id="WP_204826148.1">
    <property type="nucleotide sequence ID" value="NZ_JBHUGF010000011.1"/>
</dbReference>
<organism evidence="1 2">
    <name type="scientific">Paenibacillus nicotianae</name>
    <dbReference type="NCBI Taxonomy" id="1526551"/>
    <lineage>
        <taxon>Bacteria</taxon>
        <taxon>Bacillati</taxon>
        <taxon>Bacillota</taxon>
        <taxon>Bacilli</taxon>
        <taxon>Bacillales</taxon>
        <taxon>Paenibacillaceae</taxon>
        <taxon>Paenibacillus</taxon>
    </lineage>
</organism>
<evidence type="ECO:0000313" key="1">
    <source>
        <dbReference type="EMBL" id="MFD1992453.1"/>
    </source>
</evidence>
<keyword evidence="2" id="KW-1185">Reference proteome</keyword>
<name>A0ABW4UY10_9BACL</name>
<reference evidence="2" key="1">
    <citation type="journal article" date="2019" name="Int. J. Syst. Evol. Microbiol.">
        <title>The Global Catalogue of Microorganisms (GCM) 10K type strain sequencing project: providing services to taxonomists for standard genome sequencing and annotation.</title>
        <authorList>
            <consortium name="The Broad Institute Genomics Platform"/>
            <consortium name="The Broad Institute Genome Sequencing Center for Infectious Disease"/>
            <person name="Wu L."/>
            <person name="Ma J."/>
        </authorList>
    </citation>
    <scope>NUCLEOTIDE SEQUENCE [LARGE SCALE GENOMIC DNA]</scope>
    <source>
        <strain evidence="2">CGMCC 1.15067</strain>
    </source>
</reference>
<dbReference type="EMBL" id="JBHUGF010000011">
    <property type="protein sequence ID" value="MFD1992453.1"/>
    <property type="molecule type" value="Genomic_DNA"/>
</dbReference>
<protein>
    <submittedName>
        <fullName evidence="1">Uncharacterized protein</fullName>
    </submittedName>
</protein>
<evidence type="ECO:0000313" key="2">
    <source>
        <dbReference type="Proteomes" id="UP001597403"/>
    </source>
</evidence>
<proteinExistence type="predicted"/>
<comment type="caution">
    <text evidence="1">The sequence shown here is derived from an EMBL/GenBank/DDBJ whole genome shotgun (WGS) entry which is preliminary data.</text>
</comment>
<gene>
    <name evidence="1" type="ORF">ACFSGI_20980</name>
</gene>
<dbReference type="Proteomes" id="UP001597403">
    <property type="component" value="Unassembled WGS sequence"/>
</dbReference>
<accession>A0ABW4UY10</accession>